<dbReference type="Proteomes" id="UP000502152">
    <property type="component" value="Segment"/>
</dbReference>
<protein>
    <submittedName>
        <fullName evidence="1">Uncharacterized protein</fullName>
    </submittedName>
</protein>
<dbReference type="EMBL" id="MT108730">
    <property type="protein sequence ID" value="QIQ63941.1"/>
    <property type="molecule type" value="Genomic_DNA"/>
</dbReference>
<evidence type="ECO:0000313" key="2">
    <source>
        <dbReference type="Proteomes" id="UP000502152"/>
    </source>
</evidence>
<sequence>MKVQIGQHTLEVVAPAHNVPKSDGCCSVLLNGTLLYVGFNPRDAWGLFEDLEKALLSVEALSVESEEALHDW</sequence>
<organism evidence="1 2">
    <name type="scientific">Pseudomonas phage Epa24</name>
    <dbReference type="NCBI Taxonomy" id="2719573"/>
    <lineage>
        <taxon>Viruses</taxon>
        <taxon>Duplodnaviria</taxon>
        <taxon>Heunggongvirae</taxon>
        <taxon>Uroviricota</taxon>
        <taxon>Caudoviricetes</taxon>
        <taxon>Vandenendeviridae</taxon>
        <taxon>Nankokuvirus</taxon>
        <taxon>Nankokuvirus G1</taxon>
    </lineage>
</organism>
<evidence type="ECO:0000313" key="1">
    <source>
        <dbReference type="EMBL" id="QIQ63941.1"/>
    </source>
</evidence>
<gene>
    <name evidence="1" type="ORF">Epa24_00155</name>
</gene>
<reference evidence="1 2" key="1">
    <citation type="submission" date="2020-02" db="EMBL/GenBank/DDBJ databases">
        <title>Complete Genome Sequences of Nine Phages Lytic against Multidrug-Resistant Pseudomonas aeruginosa.</title>
        <authorList>
            <person name="Farlow J."/>
            <person name="Freyberger H.R."/>
            <person name="He Y."/>
            <person name="Ward A.M."/>
            <person name="Rutvisuttinunt W."/>
            <person name="Li T."/>
            <person name="Jacobs A.C."/>
            <person name="Nikolich M.P."/>
            <person name="Filippov A."/>
        </authorList>
    </citation>
    <scope>NUCLEOTIDE SEQUENCE [LARGE SCALE GENOMIC DNA]</scope>
</reference>
<accession>A0A6G9LG05</accession>
<name>A0A6G9LG05_9CAUD</name>
<proteinExistence type="predicted"/>